<dbReference type="EMBL" id="MH809529">
    <property type="protein sequence ID" value="AYH92022.1"/>
    <property type="molecule type" value="Genomic_DNA"/>
</dbReference>
<name>A0A3Q8HXA6_9CAUD</name>
<evidence type="ECO:0000313" key="2">
    <source>
        <dbReference type="Proteomes" id="UP000273551"/>
    </source>
</evidence>
<dbReference type="Proteomes" id="UP000273551">
    <property type="component" value="Segment"/>
</dbReference>
<organism evidence="1 2">
    <name type="scientific">Lactobacillus phage Iacchus</name>
    <dbReference type="NCBI Taxonomy" id="2315483"/>
    <lineage>
        <taxon>Viruses</taxon>
        <taxon>Duplodnaviria</taxon>
        <taxon>Heunggongvirae</taxon>
        <taxon>Uroviricota</taxon>
        <taxon>Caudoviricetes</taxon>
        <taxon>Herelleviridae</taxon>
        <taxon>Harbinvirus</taxon>
        <taxon>Harbinvirus iacchus</taxon>
    </lineage>
</organism>
<accession>A0A3Q8HXA6</accession>
<evidence type="ECO:0000313" key="1">
    <source>
        <dbReference type="EMBL" id="AYH92022.1"/>
    </source>
</evidence>
<dbReference type="RefSeq" id="YP_009814345.1">
    <property type="nucleotide sequence ID" value="NC_048084.1"/>
</dbReference>
<keyword evidence="2" id="KW-1185">Reference proteome</keyword>
<sequence length="58" mass="6795">MSLKDMVNKNDPLARKVLAYNESDEFKKELTNLAERVKLGLSQEEYRAYKKDNKSKES</sequence>
<proteinExistence type="predicted"/>
<dbReference type="KEGG" id="vg:55005475"/>
<protein>
    <submittedName>
        <fullName evidence="1">Uncharacterized protein</fullName>
    </submittedName>
</protein>
<dbReference type="GeneID" id="55005475"/>
<reference evidence="1 2" key="1">
    <citation type="submission" date="2018-08" db="EMBL/GenBank/DDBJ databases">
        <title>Lactobacillus phages that infect wine-derived L. plantarum strains.</title>
        <authorList>
            <person name="Kyrkou I."/>
            <person name="Byth Carstens A."/>
            <person name="Ellegaard-Jensen L."/>
            <person name="Kot W."/>
            <person name="Hestbjerg Hansen L."/>
        </authorList>
    </citation>
    <scope>NUCLEOTIDE SEQUENCE [LARGE SCALE GENOMIC DNA]</scope>
</reference>